<dbReference type="SMART" id="SM01070">
    <property type="entry name" value="CDC37_M"/>
    <property type="match status" value="1"/>
</dbReference>
<evidence type="ECO:0000256" key="1">
    <source>
        <dbReference type="ARBA" id="ARBA00004496"/>
    </source>
</evidence>
<keyword evidence="11" id="KW-1185">Reference proteome</keyword>
<dbReference type="GO" id="GO:0019901">
    <property type="term" value="F:protein kinase binding"/>
    <property type="evidence" value="ECO:0007669"/>
    <property type="project" value="InterPro"/>
</dbReference>
<dbReference type="PANTHER" id="PTHR12800:SF4">
    <property type="entry name" value="HSP90 CO-CHAPERONE CDC37"/>
    <property type="match status" value="1"/>
</dbReference>
<evidence type="ECO:0000313" key="11">
    <source>
        <dbReference type="Proteomes" id="UP000549394"/>
    </source>
</evidence>
<evidence type="ECO:0000256" key="3">
    <source>
        <dbReference type="ARBA" id="ARBA00022490"/>
    </source>
</evidence>
<dbReference type="GO" id="GO:0031072">
    <property type="term" value="F:heat shock protein binding"/>
    <property type="evidence" value="ECO:0007669"/>
    <property type="project" value="TreeGrafter"/>
</dbReference>
<name>A0A7I8VQB8_9ANNE</name>
<keyword evidence="3" id="KW-0963">Cytoplasm</keyword>
<feature type="region of interest" description="Disordered" evidence="6">
    <location>
        <begin position="1"/>
        <end position="28"/>
    </location>
</feature>
<dbReference type="Pfam" id="PF03234">
    <property type="entry name" value="CDC37_N"/>
    <property type="match status" value="1"/>
</dbReference>
<dbReference type="Pfam" id="PF08564">
    <property type="entry name" value="CDC37_C"/>
    <property type="match status" value="1"/>
</dbReference>
<feature type="domain" description="Cdc37 C-terminal" evidence="7">
    <location>
        <begin position="288"/>
        <end position="374"/>
    </location>
</feature>
<evidence type="ECO:0000256" key="5">
    <source>
        <dbReference type="ARBA" id="ARBA00031396"/>
    </source>
</evidence>
<feature type="region of interest" description="Disordered" evidence="6">
    <location>
        <begin position="131"/>
        <end position="155"/>
    </location>
</feature>
<evidence type="ECO:0000256" key="4">
    <source>
        <dbReference type="ARBA" id="ARBA00023186"/>
    </source>
</evidence>
<dbReference type="InterPro" id="IPR013873">
    <property type="entry name" value="Cdc37_C"/>
</dbReference>
<dbReference type="Proteomes" id="UP000549394">
    <property type="component" value="Unassembled WGS sequence"/>
</dbReference>
<dbReference type="GO" id="GO:0051087">
    <property type="term" value="F:protein-folding chaperone binding"/>
    <property type="evidence" value="ECO:0007669"/>
    <property type="project" value="TreeGrafter"/>
</dbReference>
<dbReference type="SMART" id="SM01069">
    <property type="entry name" value="CDC37_C"/>
    <property type="match status" value="1"/>
</dbReference>
<evidence type="ECO:0000256" key="2">
    <source>
        <dbReference type="ARBA" id="ARBA00006222"/>
    </source>
</evidence>
<sequence length="377" mass="44543">MSRLDYSKWDHIEISDDEDDTHPNIDTPSLFRWRHQARLERMEQAEKEKQSLQSTVQSHQQKMAEIKQKIKEAEEKNLSDELEKLKTSEAELLKQDQEFAKKEEELKKKERLTPWNVDTICHDGKSKTIINKDIKPSDEELSDEQRADRQKEHEAKYKSHIRKFGMMRRYEDSEKYLKENIDLVCEETANYLVLWCIDLECQEKKELMKHVSHQTIVMQFILELAKQLKVDPKSCVNAFFSRIRLAEKQYMDAFNDELESFRSRVKERARIRIEEAMKEVEEEERQKRLGPGGLDPVEVFETLPKSLQECFEQKDIPLLKKVISEMDPKEAEEHMKRCVDSGLWVPGGNDEPDQEIEPDGEAIAEPEENDYEEPTKA</sequence>
<feature type="region of interest" description="Disordered" evidence="6">
    <location>
        <begin position="341"/>
        <end position="377"/>
    </location>
</feature>
<dbReference type="Pfam" id="PF08565">
    <property type="entry name" value="CDC37_M"/>
    <property type="match status" value="1"/>
</dbReference>
<feature type="region of interest" description="Disordered" evidence="6">
    <location>
        <begin position="42"/>
        <end position="64"/>
    </location>
</feature>
<dbReference type="FunFam" id="1.20.58.610:FF:000001">
    <property type="entry name" value="Hsp90 co-chaperone Cdc37-like 1"/>
    <property type="match status" value="1"/>
</dbReference>
<evidence type="ECO:0000259" key="8">
    <source>
        <dbReference type="SMART" id="SM01070"/>
    </source>
</evidence>
<gene>
    <name evidence="10" type="ORF">DGYR_LOCUS6406</name>
</gene>
<dbReference type="GO" id="GO:0051082">
    <property type="term" value="F:unfolded protein binding"/>
    <property type="evidence" value="ECO:0007669"/>
    <property type="project" value="TreeGrafter"/>
</dbReference>
<dbReference type="EMBL" id="CAJFCJ010000007">
    <property type="protein sequence ID" value="CAD5117945.1"/>
    <property type="molecule type" value="Genomic_DNA"/>
</dbReference>
<dbReference type="SUPFAM" id="SSF101391">
    <property type="entry name" value="Hsp90 co-chaperone CDC37"/>
    <property type="match status" value="1"/>
</dbReference>
<reference evidence="10 11" key="1">
    <citation type="submission" date="2020-08" db="EMBL/GenBank/DDBJ databases">
        <authorList>
            <person name="Hejnol A."/>
        </authorList>
    </citation>
    <scope>NUCLEOTIDE SEQUENCE [LARGE SCALE GENOMIC DNA]</scope>
</reference>
<accession>A0A7I8VQB8</accession>
<evidence type="ECO:0000313" key="10">
    <source>
        <dbReference type="EMBL" id="CAD5117945.1"/>
    </source>
</evidence>
<dbReference type="OrthoDB" id="440202at2759"/>
<feature type="compositionally biased region" description="Basic and acidic residues" evidence="6">
    <location>
        <begin position="1"/>
        <end position="14"/>
    </location>
</feature>
<feature type="compositionally biased region" description="Acidic residues" evidence="6">
    <location>
        <begin position="350"/>
        <end position="377"/>
    </location>
</feature>
<dbReference type="Gene3D" id="6.10.140.250">
    <property type="match status" value="1"/>
</dbReference>
<dbReference type="AlphaFoldDB" id="A0A7I8VQB8"/>
<dbReference type="InterPro" id="IPR038189">
    <property type="entry name" value="Cdc37_Hsp90-bd_sf"/>
</dbReference>
<protein>
    <recommendedName>
        <fullName evidence="5">Hsp90 chaperone protein kinase-targeting subunit</fullName>
    </recommendedName>
</protein>
<feature type="domain" description="Cdc37 N-terminal" evidence="9">
    <location>
        <begin position="3"/>
        <end position="128"/>
    </location>
</feature>
<dbReference type="InterPro" id="IPR013855">
    <property type="entry name" value="Cdc37_N_dom"/>
</dbReference>
<dbReference type="Gene3D" id="1.20.58.610">
    <property type="entry name" value="Cdc37, Hsp90 binding domain"/>
    <property type="match status" value="1"/>
</dbReference>
<dbReference type="SMART" id="SM01071">
    <property type="entry name" value="CDC37_N"/>
    <property type="match status" value="1"/>
</dbReference>
<evidence type="ECO:0000259" key="7">
    <source>
        <dbReference type="SMART" id="SM01069"/>
    </source>
</evidence>
<evidence type="ECO:0000259" key="9">
    <source>
        <dbReference type="SMART" id="SM01071"/>
    </source>
</evidence>
<comment type="caution">
    <text evidence="10">The sequence shown here is derived from an EMBL/GenBank/DDBJ whole genome shotgun (WGS) entry which is preliminary data.</text>
</comment>
<feature type="domain" description="Cdc37 Hsp90 binding" evidence="8">
    <location>
        <begin position="126"/>
        <end position="284"/>
    </location>
</feature>
<evidence type="ECO:0000256" key="6">
    <source>
        <dbReference type="SAM" id="MobiDB-lite"/>
    </source>
</evidence>
<dbReference type="GO" id="GO:0005737">
    <property type="term" value="C:cytoplasm"/>
    <property type="evidence" value="ECO:0007669"/>
    <property type="project" value="UniProtKB-SubCell"/>
</dbReference>
<comment type="subcellular location">
    <subcellularLocation>
        <location evidence="1">Cytoplasm</location>
    </subcellularLocation>
</comment>
<proteinExistence type="inferred from homology"/>
<dbReference type="InterPro" id="IPR013874">
    <property type="entry name" value="Cdc37_Hsp90-bd"/>
</dbReference>
<comment type="similarity">
    <text evidence="2">Belongs to the CDC37 family.</text>
</comment>
<dbReference type="PANTHER" id="PTHR12800">
    <property type="entry name" value="CDC37-RELATED"/>
    <property type="match status" value="1"/>
</dbReference>
<dbReference type="GO" id="GO:0050821">
    <property type="term" value="P:protein stabilization"/>
    <property type="evidence" value="ECO:0007669"/>
    <property type="project" value="TreeGrafter"/>
</dbReference>
<organism evidence="10 11">
    <name type="scientific">Dimorphilus gyrociliatus</name>
    <dbReference type="NCBI Taxonomy" id="2664684"/>
    <lineage>
        <taxon>Eukaryota</taxon>
        <taxon>Metazoa</taxon>
        <taxon>Spiralia</taxon>
        <taxon>Lophotrochozoa</taxon>
        <taxon>Annelida</taxon>
        <taxon>Polychaeta</taxon>
        <taxon>Polychaeta incertae sedis</taxon>
        <taxon>Dinophilidae</taxon>
        <taxon>Dimorphilus</taxon>
    </lineage>
</organism>
<dbReference type="GO" id="GO:0006457">
    <property type="term" value="P:protein folding"/>
    <property type="evidence" value="ECO:0007669"/>
    <property type="project" value="TreeGrafter"/>
</dbReference>
<keyword evidence="4" id="KW-0143">Chaperone</keyword>
<dbReference type="InterPro" id="IPR004918">
    <property type="entry name" value="Cdc37"/>
</dbReference>